<evidence type="ECO:0000313" key="7">
    <source>
        <dbReference type="Proteomes" id="UP000054144"/>
    </source>
</evidence>
<keyword evidence="2 3" id="KW-0833">Ubl conjugation pathway</keyword>
<comment type="similarity">
    <text evidence="1 3">Belongs to the SKP1 family.</text>
</comment>
<dbReference type="SMART" id="SM00512">
    <property type="entry name" value="Skp1"/>
    <property type="match status" value="1"/>
</dbReference>
<dbReference type="GO" id="GO:0016567">
    <property type="term" value="P:protein ubiquitination"/>
    <property type="evidence" value="ECO:0007669"/>
    <property type="project" value="UniProtKB-UniPathway"/>
</dbReference>
<evidence type="ECO:0000259" key="4">
    <source>
        <dbReference type="Pfam" id="PF01466"/>
    </source>
</evidence>
<comment type="function">
    <text evidence="3">Essential component of the SCF (SKP1-CUL1-F-box protein) E3 ubiquitin ligase complexes, which mediate the ubiquitination and subsequent proteasomal degradation of target proteins.</text>
</comment>
<dbReference type="InterPro" id="IPR001232">
    <property type="entry name" value="SKP1-like"/>
</dbReference>
<dbReference type="EMBL" id="KN882067">
    <property type="protein sequence ID" value="KIY44675.1"/>
    <property type="molecule type" value="Genomic_DNA"/>
</dbReference>
<keyword evidence="6" id="KW-0436">Ligase</keyword>
<dbReference type="Pfam" id="PF03931">
    <property type="entry name" value="Skp1_POZ"/>
    <property type="match status" value="1"/>
</dbReference>
<dbReference type="SUPFAM" id="SSF81382">
    <property type="entry name" value="Skp1 dimerisation domain-like"/>
    <property type="match status" value="1"/>
</dbReference>
<dbReference type="AlphaFoldDB" id="A0A0D7A1Q1"/>
<feature type="domain" description="SKP1 component POZ" evidence="5">
    <location>
        <begin position="3"/>
        <end position="60"/>
    </location>
</feature>
<dbReference type="PANTHER" id="PTHR11165">
    <property type="entry name" value="SKP1"/>
    <property type="match status" value="1"/>
</dbReference>
<dbReference type="Proteomes" id="UP000054144">
    <property type="component" value="Unassembled WGS sequence"/>
</dbReference>
<dbReference type="Gene3D" id="3.30.710.10">
    <property type="entry name" value="Potassium Channel Kv1.1, Chain A"/>
    <property type="match status" value="1"/>
</dbReference>
<dbReference type="GO" id="GO:0016874">
    <property type="term" value="F:ligase activity"/>
    <property type="evidence" value="ECO:0007669"/>
    <property type="project" value="UniProtKB-KW"/>
</dbReference>
<dbReference type="OrthoDB" id="2342932at2759"/>
<comment type="pathway">
    <text evidence="3">Protein modification; protein ubiquitination.</text>
</comment>
<feature type="domain" description="SKP1 component dimerisation" evidence="4">
    <location>
        <begin position="115"/>
        <end position="159"/>
    </location>
</feature>
<dbReference type="InterPro" id="IPR036296">
    <property type="entry name" value="SKP1-like_dim_sf"/>
</dbReference>
<accession>A0A0D7A1Q1</accession>
<organism evidence="6 7">
    <name type="scientific">Fistulina hepatica ATCC 64428</name>
    <dbReference type="NCBI Taxonomy" id="1128425"/>
    <lineage>
        <taxon>Eukaryota</taxon>
        <taxon>Fungi</taxon>
        <taxon>Dikarya</taxon>
        <taxon>Basidiomycota</taxon>
        <taxon>Agaricomycotina</taxon>
        <taxon>Agaricomycetes</taxon>
        <taxon>Agaricomycetidae</taxon>
        <taxon>Agaricales</taxon>
        <taxon>Fistulinaceae</taxon>
        <taxon>Fistulina</taxon>
    </lineage>
</organism>
<proteinExistence type="inferred from homology"/>
<dbReference type="InterPro" id="IPR016897">
    <property type="entry name" value="SKP1"/>
</dbReference>
<evidence type="ECO:0000256" key="2">
    <source>
        <dbReference type="ARBA" id="ARBA00022786"/>
    </source>
</evidence>
<evidence type="ECO:0000256" key="3">
    <source>
        <dbReference type="PIRNR" id="PIRNR028729"/>
    </source>
</evidence>
<name>A0A0D7A1Q1_9AGAR</name>
<keyword evidence="7" id="KW-1185">Reference proteome</keyword>
<evidence type="ECO:0000256" key="1">
    <source>
        <dbReference type="ARBA" id="ARBA00009993"/>
    </source>
</evidence>
<dbReference type="InterPro" id="IPR016072">
    <property type="entry name" value="Skp1_comp_dimer"/>
</dbReference>
<dbReference type="Pfam" id="PF01466">
    <property type="entry name" value="Skp1"/>
    <property type="match status" value="1"/>
</dbReference>
<dbReference type="SUPFAM" id="SSF54695">
    <property type="entry name" value="POZ domain"/>
    <property type="match status" value="1"/>
</dbReference>
<sequence>MRLVLETNDSMKFETDTDVMNRSRLIGNMVADLGDQNESFTLNVTCRTLHKVMEYLVQHRHDPLPEYNDDATPEQIRERRRADVSYWDRKYVESMETDQELFFDVMKAADYLDIQPLLDLTIATVANRIRNMNPEGIRQYYNIPNDFTPKEQAEVDEEAVSAALISI</sequence>
<evidence type="ECO:0000313" key="6">
    <source>
        <dbReference type="EMBL" id="KIY44675.1"/>
    </source>
</evidence>
<reference evidence="6 7" key="1">
    <citation type="journal article" date="2015" name="Fungal Genet. Biol.">
        <title>Evolution of novel wood decay mechanisms in Agaricales revealed by the genome sequences of Fistulina hepatica and Cylindrobasidium torrendii.</title>
        <authorList>
            <person name="Floudas D."/>
            <person name="Held B.W."/>
            <person name="Riley R."/>
            <person name="Nagy L.G."/>
            <person name="Koehler G."/>
            <person name="Ransdell A.S."/>
            <person name="Younus H."/>
            <person name="Chow J."/>
            <person name="Chiniquy J."/>
            <person name="Lipzen A."/>
            <person name="Tritt A."/>
            <person name="Sun H."/>
            <person name="Haridas S."/>
            <person name="LaButti K."/>
            <person name="Ohm R.A."/>
            <person name="Kues U."/>
            <person name="Blanchette R.A."/>
            <person name="Grigoriev I.V."/>
            <person name="Minto R.E."/>
            <person name="Hibbett D.S."/>
        </authorList>
    </citation>
    <scope>NUCLEOTIDE SEQUENCE [LARGE SCALE GENOMIC DNA]</scope>
    <source>
        <strain evidence="6 7">ATCC 64428</strain>
    </source>
</reference>
<protein>
    <recommendedName>
        <fullName evidence="3">E3 ubiquitin ligase complex SCF subunit</fullName>
    </recommendedName>
</protein>
<gene>
    <name evidence="6" type="ORF">FISHEDRAFT_77296</name>
</gene>
<comment type="subunit">
    <text evidence="3">Component of the SCF (SKP1-CUL1-F-box protein) E3 ubiquitin ligase complexes.</text>
</comment>
<dbReference type="UniPathway" id="UPA00143"/>
<evidence type="ECO:0000259" key="5">
    <source>
        <dbReference type="Pfam" id="PF03931"/>
    </source>
</evidence>
<dbReference type="PIRSF" id="PIRSF028729">
    <property type="entry name" value="E3_ubiquit_lig_SCF_Skp"/>
    <property type="match status" value="1"/>
</dbReference>
<dbReference type="InterPro" id="IPR016073">
    <property type="entry name" value="Skp1_comp_POZ"/>
</dbReference>
<dbReference type="InterPro" id="IPR011333">
    <property type="entry name" value="SKP1/BTB/POZ_sf"/>
</dbReference>
<dbReference type="GO" id="GO:0006511">
    <property type="term" value="P:ubiquitin-dependent protein catabolic process"/>
    <property type="evidence" value="ECO:0007669"/>
    <property type="project" value="InterPro"/>
</dbReference>